<reference evidence="1 2" key="1">
    <citation type="submission" date="2015-07" db="EMBL/GenBank/DDBJ databases">
        <authorList>
            <person name="Noorani M."/>
        </authorList>
    </citation>
    <scope>NUCLEOTIDE SEQUENCE [LARGE SCALE GENOMIC DNA]</scope>
    <source>
        <strain evidence="1 2">0788_9</strain>
    </source>
</reference>
<accession>A0A0N0GFX8</accession>
<gene>
    <name evidence="1" type="ORF">ABJ99_1590</name>
</gene>
<comment type="caution">
    <text evidence="1">The sequence shown here is derived from an EMBL/GenBank/DDBJ whole genome shotgun (WGS) entry which is preliminary data.</text>
</comment>
<dbReference type="Proteomes" id="UP000037891">
    <property type="component" value="Unassembled WGS sequence"/>
</dbReference>
<dbReference type="EMBL" id="LGLN01000033">
    <property type="protein sequence ID" value="KPC32738.1"/>
    <property type="molecule type" value="Genomic_DNA"/>
</dbReference>
<protein>
    <submittedName>
        <fullName evidence="1">Uncharacterized protein</fullName>
    </submittedName>
</protein>
<dbReference type="AlphaFoldDB" id="A0A0N0GFX8"/>
<evidence type="ECO:0000313" key="2">
    <source>
        <dbReference type="Proteomes" id="UP000037891"/>
    </source>
</evidence>
<name>A0A0N0GFX8_PSESX</name>
<proteinExistence type="predicted"/>
<reference evidence="1 2" key="2">
    <citation type="submission" date="2015-10" db="EMBL/GenBank/DDBJ databases">
        <title>Comparative genomics and high-throughput reverse genetic screens identify a new phytobacterial MAMP and an Arabidopsis receptor required for immune elicitation.</title>
        <authorList>
            <person name="Mott G.A."/>
            <person name="Thakur S."/>
            <person name="Wang P.W."/>
            <person name="Desveaux D."/>
            <person name="Guttman D.S."/>
        </authorList>
    </citation>
    <scope>NUCLEOTIDE SEQUENCE [LARGE SCALE GENOMIC DNA]</scope>
    <source>
        <strain evidence="1 2">0788_9</strain>
    </source>
</reference>
<sequence>MACAIHGKYDFLDQFIELKPFSHHRYNPDHVALRRGSDQTFTDARTQ</sequence>
<organism evidence="1 2">
    <name type="scientific">Pseudomonas syringae pv. cilantro</name>
    <dbReference type="NCBI Taxonomy" id="81035"/>
    <lineage>
        <taxon>Bacteria</taxon>
        <taxon>Pseudomonadati</taxon>
        <taxon>Pseudomonadota</taxon>
        <taxon>Gammaproteobacteria</taxon>
        <taxon>Pseudomonadales</taxon>
        <taxon>Pseudomonadaceae</taxon>
        <taxon>Pseudomonas</taxon>
        <taxon>Pseudomonas syringae</taxon>
    </lineage>
</organism>
<evidence type="ECO:0000313" key="1">
    <source>
        <dbReference type="EMBL" id="KPC32738.1"/>
    </source>
</evidence>